<dbReference type="EMBL" id="CP071586">
    <property type="protein sequence ID" value="QYY79258.1"/>
    <property type="molecule type" value="Genomic_DNA"/>
</dbReference>
<proteinExistence type="predicted"/>
<organism evidence="3 4">
    <name type="scientific">Pseudomonas germanica</name>
    <dbReference type="NCBI Taxonomy" id="2815720"/>
    <lineage>
        <taxon>Bacteria</taxon>
        <taxon>Pseudomonadati</taxon>
        <taxon>Pseudomonadota</taxon>
        <taxon>Gammaproteobacteria</taxon>
        <taxon>Pseudomonadales</taxon>
        <taxon>Pseudomonadaceae</taxon>
        <taxon>Pseudomonas</taxon>
    </lineage>
</organism>
<evidence type="ECO:0000313" key="3">
    <source>
        <dbReference type="EMBL" id="QYY79258.1"/>
    </source>
</evidence>
<sequence>MKKTNYTPAGRATSDLVLEIFRASARLLTAGDRLVAELGLTSARWQLLGTIVYAERAQPVSWIARDMGANRQNVQRIVNDLVKDGLLEFQPNPHHRRAQLVVLTEAGKQAFDSAMKLQAPWINELSQGLDVDAIETTHQVLNQLRNKLEEDQSDSPTELPLDTKKP</sequence>
<dbReference type="InterPro" id="IPR036388">
    <property type="entry name" value="WH-like_DNA-bd_sf"/>
</dbReference>
<reference evidence="3 4" key="1">
    <citation type="journal article" date="2022" name="Int. J. Syst. Evol. Microbiol.">
        <title>Pseudomonas germanica sp. nov., isolated from Iris germanica rhizomes.</title>
        <authorList>
            <person name="Atanasov K.E."/>
            <person name="Galbis D.M."/>
            <person name="Gallego J."/>
            <person name="Serpico A."/>
            <person name="Bosch M."/>
            <person name="Altabella T."/>
            <person name="Ferrer A."/>
        </authorList>
    </citation>
    <scope>NUCLEOTIDE SEQUENCE [LARGE SCALE GENOMIC DNA]</scope>
    <source>
        <strain evidence="3 4">FIT28</strain>
    </source>
</reference>
<name>A0ABX8YI26_9PSED</name>
<dbReference type="PANTHER" id="PTHR33164:SF43">
    <property type="entry name" value="HTH-TYPE TRANSCRIPTIONAL REPRESSOR YETL"/>
    <property type="match status" value="1"/>
</dbReference>
<dbReference type="Proteomes" id="UP000824588">
    <property type="component" value="Chromosome"/>
</dbReference>
<protein>
    <submittedName>
        <fullName evidence="3">Winged helix-turn-helix transcriptional regulator</fullName>
    </submittedName>
</protein>
<dbReference type="InterPro" id="IPR039422">
    <property type="entry name" value="MarR/SlyA-like"/>
</dbReference>
<dbReference type="Pfam" id="PF12802">
    <property type="entry name" value="MarR_2"/>
    <property type="match status" value="1"/>
</dbReference>
<dbReference type="SMART" id="SM00347">
    <property type="entry name" value="HTH_MARR"/>
    <property type="match status" value="1"/>
</dbReference>
<accession>A0ABX8YI26</accession>
<dbReference type="PANTHER" id="PTHR33164">
    <property type="entry name" value="TRANSCRIPTIONAL REGULATOR, MARR FAMILY"/>
    <property type="match status" value="1"/>
</dbReference>
<gene>
    <name evidence="3" type="ORF">J0G10_16030</name>
</gene>
<dbReference type="InterPro" id="IPR036390">
    <property type="entry name" value="WH_DNA-bd_sf"/>
</dbReference>
<evidence type="ECO:0000313" key="4">
    <source>
        <dbReference type="Proteomes" id="UP000824588"/>
    </source>
</evidence>
<dbReference type="InterPro" id="IPR000835">
    <property type="entry name" value="HTH_MarR-typ"/>
</dbReference>
<dbReference type="PROSITE" id="PS50995">
    <property type="entry name" value="HTH_MARR_2"/>
    <property type="match status" value="1"/>
</dbReference>
<dbReference type="RefSeq" id="WP_220556202.1">
    <property type="nucleotide sequence ID" value="NZ_CP071586.1"/>
</dbReference>
<dbReference type="Gene3D" id="1.10.10.10">
    <property type="entry name" value="Winged helix-like DNA-binding domain superfamily/Winged helix DNA-binding domain"/>
    <property type="match status" value="1"/>
</dbReference>
<dbReference type="SUPFAM" id="SSF46785">
    <property type="entry name" value="Winged helix' DNA-binding domain"/>
    <property type="match status" value="1"/>
</dbReference>
<evidence type="ECO:0000259" key="2">
    <source>
        <dbReference type="PROSITE" id="PS50995"/>
    </source>
</evidence>
<evidence type="ECO:0000256" key="1">
    <source>
        <dbReference type="SAM" id="MobiDB-lite"/>
    </source>
</evidence>
<keyword evidence="4" id="KW-1185">Reference proteome</keyword>
<feature type="domain" description="HTH marR-type" evidence="2">
    <location>
        <begin position="13"/>
        <end position="146"/>
    </location>
</feature>
<feature type="region of interest" description="Disordered" evidence="1">
    <location>
        <begin position="147"/>
        <end position="166"/>
    </location>
</feature>